<feature type="chain" id="PRO_5026995492" evidence="2">
    <location>
        <begin position="24"/>
        <end position="208"/>
    </location>
</feature>
<name>A0A6J2S4I0_COTGO</name>
<reference evidence="4" key="1">
    <citation type="submission" date="2025-08" db="UniProtKB">
        <authorList>
            <consortium name="RefSeq"/>
        </authorList>
    </citation>
    <scope>IDENTIFICATION</scope>
</reference>
<keyword evidence="1" id="KW-0472">Membrane</keyword>
<sequence>MCRIMYVVKCCLFSCVLLQLCSAQNLNCTITHYADRTFYNVSDGSRVFDVKESNCPFSWANGTDHVLAHQSSRDPDLVMDSNINHLITSKCFQIILFKRHCPSEGTDYTANCITNCTLTSLGTSQETKESPTVGITVAVLLLVGLFFVLLSALCYKCRKRIPGIFKSHHYIKCHEFPSSGKFSNNTLFLLIGYAACISRRLYTSPVKL</sequence>
<protein>
    <submittedName>
        <fullName evidence="4">Uncharacterized protein LOC115027434 isoform X1</fullName>
    </submittedName>
</protein>
<dbReference type="GeneID" id="115027434"/>
<evidence type="ECO:0000313" key="3">
    <source>
        <dbReference type="Proteomes" id="UP000504630"/>
    </source>
</evidence>
<dbReference type="RefSeq" id="XP_029316632.1">
    <property type="nucleotide sequence ID" value="XM_029460772.1"/>
</dbReference>
<dbReference type="Proteomes" id="UP000504630">
    <property type="component" value="Chromosome 22"/>
</dbReference>
<gene>
    <name evidence="4" type="primary">LOC115027434</name>
</gene>
<organism evidence="3 4">
    <name type="scientific">Cottoperca gobio</name>
    <name type="common">Frogmouth</name>
    <name type="synonym">Aphritis gobio</name>
    <dbReference type="NCBI Taxonomy" id="56716"/>
    <lineage>
        <taxon>Eukaryota</taxon>
        <taxon>Metazoa</taxon>
        <taxon>Chordata</taxon>
        <taxon>Craniata</taxon>
        <taxon>Vertebrata</taxon>
        <taxon>Euteleostomi</taxon>
        <taxon>Actinopterygii</taxon>
        <taxon>Neopterygii</taxon>
        <taxon>Teleostei</taxon>
        <taxon>Neoteleostei</taxon>
        <taxon>Acanthomorphata</taxon>
        <taxon>Eupercaria</taxon>
        <taxon>Perciformes</taxon>
        <taxon>Notothenioidei</taxon>
        <taxon>Bovichtidae</taxon>
        <taxon>Cottoperca</taxon>
    </lineage>
</organism>
<feature type="transmembrane region" description="Helical" evidence="1">
    <location>
        <begin position="133"/>
        <end position="155"/>
    </location>
</feature>
<keyword evidence="2" id="KW-0732">Signal</keyword>
<evidence type="ECO:0000313" key="4">
    <source>
        <dbReference type="RefSeq" id="XP_029316632.1"/>
    </source>
</evidence>
<evidence type="ECO:0000256" key="1">
    <source>
        <dbReference type="SAM" id="Phobius"/>
    </source>
</evidence>
<dbReference type="KEGG" id="cgob:115027434"/>
<keyword evidence="1" id="KW-0812">Transmembrane</keyword>
<evidence type="ECO:0000256" key="2">
    <source>
        <dbReference type="SAM" id="SignalP"/>
    </source>
</evidence>
<dbReference type="AlphaFoldDB" id="A0A6J2S4I0"/>
<keyword evidence="1" id="KW-1133">Transmembrane helix</keyword>
<keyword evidence="3" id="KW-1185">Reference proteome</keyword>
<feature type="signal peptide" evidence="2">
    <location>
        <begin position="1"/>
        <end position="23"/>
    </location>
</feature>
<dbReference type="InParanoid" id="A0A6J2S4I0"/>
<dbReference type="OrthoDB" id="8980882at2759"/>
<proteinExistence type="predicted"/>
<accession>A0A6J2S4I0</accession>